<protein>
    <submittedName>
        <fullName evidence="8">Procollagen C-endopeptidase enhancer a</fullName>
    </submittedName>
</protein>
<keyword evidence="5" id="KW-0732">Signal</keyword>
<dbReference type="Gene3D" id="2.60.120.290">
    <property type="entry name" value="Spermadhesin, CUB domain"/>
    <property type="match status" value="2"/>
</dbReference>
<dbReference type="GeneTree" id="ENSGT00940000159264"/>
<dbReference type="InterPro" id="IPR000859">
    <property type="entry name" value="CUB_dom"/>
</dbReference>
<evidence type="ECO:0000313" key="8">
    <source>
        <dbReference type="Ensembl" id="ENSLOCP00000016470.1"/>
    </source>
</evidence>
<proteinExistence type="predicted"/>
<dbReference type="AlphaFoldDB" id="W5N761"/>
<evidence type="ECO:0000259" key="6">
    <source>
        <dbReference type="PROSITE" id="PS01180"/>
    </source>
</evidence>
<dbReference type="EMBL" id="AHAT01030196">
    <property type="status" value="NOT_ANNOTATED_CDS"/>
    <property type="molecule type" value="Genomic_DNA"/>
</dbReference>
<name>W5N761_LEPOC</name>
<dbReference type="Bgee" id="ENSLOCG00000013361">
    <property type="expression patterns" value="Expressed in zone of skin and 13 other cell types or tissues"/>
</dbReference>
<keyword evidence="1" id="KW-0677">Repeat</keyword>
<reference evidence="9" key="1">
    <citation type="submission" date="2011-12" db="EMBL/GenBank/DDBJ databases">
        <title>The Draft Genome of Lepisosteus oculatus.</title>
        <authorList>
            <consortium name="The Broad Institute Genome Assembly &amp; Analysis Group"/>
            <consortium name="Computational R&amp;D Group"/>
            <consortium name="and Sequencing Platform"/>
            <person name="Di Palma F."/>
            <person name="Alfoldi J."/>
            <person name="Johnson J."/>
            <person name="Berlin A."/>
            <person name="Gnerre S."/>
            <person name="Jaffe D."/>
            <person name="MacCallum I."/>
            <person name="Young S."/>
            <person name="Walker B.J."/>
            <person name="Lander E.S."/>
            <person name="Lindblad-Toh K."/>
        </authorList>
    </citation>
    <scope>NUCLEOTIDE SEQUENCE [LARGE SCALE GENOMIC DNA]</scope>
</reference>
<dbReference type="Pfam" id="PF00431">
    <property type="entry name" value="CUB"/>
    <property type="match status" value="2"/>
</dbReference>
<dbReference type="Gene3D" id="2.40.50.120">
    <property type="match status" value="1"/>
</dbReference>
<dbReference type="InterPro" id="IPR001134">
    <property type="entry name" value="Netrin_domain"/>
</dbReference>
<dbReference type="GO" id="GO:0006508">
    <property type="term" value="P:proteolysis"/>
    <property type="evidence" value="ECO:0000318"/>
    <property type="project" value="GO_Central"/>
</dbReference>
<organism evidence="8 9">
    <name type="scientific">Lepisosteus oculatus</name>
    <name type="common">Spotted gar</name>
    <dbReference type="NCBI Taxonomy" id="7918"/>
    <lineage>
        <taxon>Eukaryota</taxon>
        <taxon>Metazoa</taxon>
        <taxon>Chordata</taxon>
        <taxon>Craniata</taxon>
        <taxon>Vertebrata</taxon>
        <taxon>Euteleostomi</taxon>
        <taxon>Actinopterygii</taxon>
        <taxon>Neopterygii</taxon>
        <taxon>Holostei</taxon>
        <taxon>Semionotiformes</taxon>
        <taxon>Lepisosteidae</taxon>
        <taxon>Lepisosteus</taxon>
    </lineage>
</organism>
<dbReference type="Proteomes" id="UP000018468">
    <property type="component" value="Linkage group LG2"/>
</dbReference>
<feature type="domain" description="CUB" evidence="6">
    <location>
        <begin position="44"/>
        <end position="156"/>
    </location>
</feature>
<dbReference type="PANTHER" id="PTHR24251:SF24">
    <property type="entry name" value="PROCOLLAGEN C-ENDOPEPTIDASE ENHANCER 1"/>
    <property type="match status" value="1"/>
</dbReference>
<dbReference type="EMBL" id="AHAT01030200">
    <property type="status" value="NOT_ANNOTATED_CDS"/>
    <property type="molecule type" value="Genomic_DNA"/>
</dbReference>
<dbReference type="EMBL" id="AHAT01030197">
    <property type="status" value="NOT_ANNOTATED_CDS"/>
    <property type="molecule type" value="Genomic_DNA"/>
</dbReference>
<dbReference type="SUPFAM" id="SSF50242">
    <property type="entry name" value="TIMP-like"/>
    <property type="match status" value="1"/>
</dbReference>
<evidence type="ECO:0000256" key="3">
    <source>
        <dbReference type="PROSITE-ProRule" id="PRU00059"/>
    </source>
</evidence>
<comment type="caution">
    <text evidence="3">Lacks conserved residue(s) required for the propagation of feature annotation.</text>
</comment>
<feature type="signal peptide" evidence="5">
    <location>
        <begin position="1"/>
        <end position="29"/>
    </location>
</feature>
<feature type="disulfide bond" evidence="3">
    <location>
        <begin position="166"/>
        <end position="193"/>
    </location>
</feature>
<evidence type="ECO:0000256" key="1">
    <source>
        <dbReference type="ARBA" id="ARBA00022737"/>
    </source>
</evidence>
<dbReference type="PANTHER" id="PTHR24251">
    <property type="entry name" value="OVOCHYMASE-RELATED"/>
    <property type="match status" value="1"/>
</dbReference>
<dbReference type="EMBL" id="AHAT01030199">
    <property type="status" value="NOT_ANNOTATED_CDS"/>
    <property type="molecule type" value="Genomic_DNA"/>
</dbReference>
<evidence type="ECO:0000256" key="4">
    <source>
        <dbReference type="SAM" id="MobiDB-lite"/>
    </source>
</evidence>
<feature type="domain" description="NTR" evidence="7">
    <location>
        <begin position="340"/>
        <end position="449"/>
    </location>
</feature>
<reference evidence="8" key="3">
    <citation type="submission" date="2025-09" db="UniProtKB">
        <authorList>
            <consortium name="Ensembl"/>
        </authorList>
    </citation>
    <scope>IDENTIFICATION</scope>
</reference>
<dbReference type="SUPFAM" id="SSF49854">
    <property type="entry name" value="Spermadhesin, CUB domain"/>
    <property type="match status" value="2"/>
</dbReference>
<sequence length="449" mass="48878">PMKSSMFLRVLSGASVIVLVLLGCAGAQSQTTQRSNFTRPVFNCGGELIADSGFVGSEGFPSYYKPDRKCTWYITVPEGHVVMLSFRVFDLEADPQCRFDYVEVYNGHSYTAQRLGRFCGTFRPGALISTSHRMMVEMVSDSGTGGRGFLGYFNGGKPHVDEHQFCGGKLTKSQGSVKTPNWPEKDYPAGISCSWHIIVESNMVIEVTFDKFDLEHDSYCRYDYVAFFNGGESDDSRRIGKYCGDIAPGTIVSNGNELLVQFVSDLSVTSDGFMATYTSIPRGSKPSTVAGEENGLGPQLVPESAAKPPSKPGPKPPAKPAVTKPVKPKPTLSGAANPLCAQGCKRTATIQSSFCSSEFGEEPLVFSLSALGFTFSELCRLDPQMTVLPKDWQLVSACKKCPLIRRGANYILMGQVDDEGRGLLSPNSFTLLYKAPHQKMLTNLNSKPC</sequence>
<keyword evidence="2 3" id="KW-1015">Disulfide bond</keyword>
<feature type="compositionally biased region" description="Pro residues" evidence="4">
    <location>
        <begin position="309"/>
        <end position="319"/>
    </location>
</feature>
<dbReference type="GO" id="GO:0016504">
    <property type="term" value="F:peptidase activator activity"/>
    <property type="evidence" value="ECO:0000318"/>
    <property type="project" value="GO_Central"/>
</dbReference>
<dbReference type="InParanoid" id="W5N761"/>
<evidence type="ECO:0000313" key="9">
    <source>
        <dbReference type="Proteomes" id="UP000018468"/>
    </source>
</evidence>
<dbReference type="PROSITE" id="PS01180">
    <property type="entry name" value="CUB"/>
    <property type="match status" value="2"/>
</dbReference>
<feature type="compositionally biased region" description="Low complexity" evidence="4">
    <location>
        <begin position="320"/>
        <end position="329"/>
    </location>
</feature>
<accession>W5N761</accession>
<dbReference type="Ensembl" id="ENSLOCT00000016500.1">
    <property type="protein sequence ID" value="ENSLOCP00000016470.1"/>
    <property type="gene ID" value="ENSLOCG00000013361.1"/>
</dbReference>
<dbReference type="SMART" id="SM00042">
    <property type="entry name" value="CUB"/>
    <property type="match status" value="2"/>
</dbReference>
<dbReference type="GO" id="GO:0005518">
    <property type="term" value="F:collagen binding"/>
    <property type="evidence" value="ECO:0000318"/>
    <property type="project" value="GO_Central"/>
</dbReference>
<evidence type="ECO:0000259" key="7">
    <source>
        <dbReference type="PROSITE" id="PS50189"/>
    </source>
</evidence>
<dbReference type="OMA" id="WHIIVES"/>
<feature type="domain" description="CUB" evidence="6">
    <location>
        <begin position="166"/>
        <end position="280"/>
    </location>
</feature>
<dbReference type="PROSITE" id="PS50189">
    <property type="entry name" value="NTR"/>
    <property type="match status" value="1"/>
</dbReference>
<reference evidence="8" key="2">
    <citation type="submission" date="2025-08" db="UniProtKB">
        <authorList>
            <consortium name="Ensembl"/>
        </authorList>
    </citation>
    <scope>IDENTIFICATION</scope>
</reference>
<dbReference type="eggNOG" id="ENOG502QTZ9">
    <property type="taxonomic scope" value="Eukaryota"/>
</dbReference>
<feature type="region of interest" description="Disordered" evidence="4">
    <location>
        <begin position="284"/>
        <end position="329"/>
    </location>
</feature>
<dbReference type="STRING" id="7918.ENSLOCP00000016470"/>
<evidence type="ECO:0000256" key="5">
    <source>
        <dbReference type="SAM" id="SignalP"/>
    </source>
</evidence>
<dbReference type="EMBL" id="AHAT01030198">
    <property type="status" value="NOT_ANNOTATED_CDS"/>
    <property type="molecule type" value="Genomic_DNA"/>
</dbReference>
<dbReference type="InterPro" id="IPR008993">
    <property type="entry name" value="TIMP-like_OB-fold"/>
</dbReference>
<dbReference type="HOGENOM" id="CLU_034096_0_0_1"/>
<dbReference type="CDD" id="cd00041">
    <property type="entry name" value="CUB"/>
    <property type="match status" value="2"/>
</dbReference>
<evidence type="ECO:0000256" key="2">
    <source>
        <dbReference type="ARBA" id="ARBA00023157"/>
    </source>
</evidence>
<keyword evidence="9" id="KW-1185">Reference proteome</keyword>
<feature type="chain" id="PRO_5004867316" evidence="5">
    <location>
        <begin position="30"/>
        <end position="449"/>
    </location>
</feature>
<dbReference type="InterPro" id="IPR035914">
    <property type="entry name" value="Sperma_CUB_dom_sf"/>
</dbReference>
<dbReference type="FunFam" id="2.60.120.290:FF:000005">
    <property type="entry name" value="Procollagen C-endopeptidase enhancer 1"/>
    <property type="match status" value="2"/>
</dbReference>